<evidence type="ECO:0008006" key="4">
    <source>
        <dbReference type="Google" id="ProtNLM"/>
    </source>
</evidence>
<dbReference type="EMBL" id="LR824641">
    <property type="protein sequence ID" value="CAD0317854.1"/>
    <property type="molecule type" value="Genomic_DNA"/>
</dbReference>
<dbReference type="AlphaFoldDB" id="A0A8E4DRN4"/>
<gene>
    <name evidence="1" type="ORF">XSP_001057</name>
</gene>
<organism evidence="1">
    <name type="scientific">Xanthomonas euroxanthea</name>
    <dbReference type="NCBI Taxonomy" id="2259622"/>
    <lineage>
        <taxon>Bacteria</taxon>
        <taxon>Pseudomonadati</taxon>
        <taxon>Pseudomonadota</taxon>
        <taxon>Gammaproteobacteria</taxon>
        <taxon>Lysobacterales</taxon>
        <taxon>Lysobacteraceae</taxon>
        <taxon>Xanthomonas</taxon>
    </lineage>
</organism>
<dbReference type="GeneID" id="79388391"/>
<accession>A0A8E4DRN4</accession>
<sequence length="104" mass="11851">MTKRVGTTIELRRRMLEAMRRETGINEKTAVPFVDVIMACFAGERLYFPAEHRRYPVEKIAAAIHDGASVKEVVCRFQLSRTKLYELFPGGLPRPAKSQGIKSR</sequence>
<name>A0A8E4DRN4_9XANT</name>
<evidence type="ECO:0000313" key="1">
    <source>
        <dbReference type="EMBL" id="CAD0317854.1"/>
    </source>
</evidence>
<proteinExistence type="predicted"/>
<dbReference type="RefSeq" id="WP_147421304.1">
    <property type="nucleotide sequence ID" value="NZ_LR861803.1"/>
</dbReference>
<evidence type="ECO:0000313" key="2">
    <source>
        <dbReference type="EMBL" id="CAD1788776.1"/>
    </source>
</evidence>
<reference evidence="1 3" key="1">
    <citation type="submission" date="2020-07" db="EMBL/GenBank/DDBJ databases">
        <authorList>
            <person name="Teixeira M."/>
        </authorList>
    </citation>
    <scope>NUCLEOTIDE SEQUENCE</scope>
    <source>
        <strain evidence="2">1</strain>
        <strain evidence="1">Xanthomonas sp. CPBF 367</strain>
    </source>
</reference>
<dbReference type="KEGG" id="xeu:XSP_001057"/>
<evidence type="ECO:0000313" key="3">
    <source>
        <dbReference type="Proteomes" id="UP000515493"/>
    </source>
</evidence>
<protein>
    <recommendedName>
        <fullName evidence="4">Mor transcription activator domain-containing protein</fullName>
    </recommendedName>
</protein>
<dbReference type="Proteomes" id="UP000515493">
    <property type="component" value="Chromosome"/>
</dbReference>
<dbReference type="EMBL" id="LR861803">
    <property type="protein sequence ID" value="CAD1788776.1"/>
    <property type="molecule type" value="Genomic_DNA"/>
</dbReference>